<dbReference type="HAMAP" id="MF_01898">
    <property type="entry name" value="GyrB"/>
    <property type="match status" value="1"/>
</dbReference>
<keyword evidence="5 10" id="KW-0067">ATP-binding</keyword>
<dbReference type="NCBIfam" id="TIGR01059">
    <property type="entry name" value="gyrB"/>
    <property type="match status" value="1"/>
</dbReference>
<dbReference type="PRINTS" id="PR01159">
    <property type="entry name" value="DNAGYRASEB"/>
</dbReference>
<evidence type="ECO:0000256" key="6">
    <source>
        <dbReference type="ARBA" id="ARBA00022842"/>
    </source>
</evidence>
<comment type="catalytic activity">
    <reaction evidence="1 10">
        <text>ATP-dependent breakage, passage and rejoining of double-stranded DNA.</text>
        <dbReference type="EC" id="5.6.2.2"/>
    </reaction>
</comment>
<evidence type="ECO:0000256" key="4">
    <source>
        <dbReference type="ARBA" id="ARBA00022741"/>
    </source>
</evidence>
<dbReference type="GO" id="GO:0005737">
    <property type="term" value="C:cytoplasm"/>
    <property type="evidence" value="ECO:0007669"/>
    <property type="project" value="UniProtKB-SubCell"/>
</dbReference>
<dbReference type="GeneID" id="78294968"/>
<sequence length="824" mass="91289">MSENSVDITGSASEYSASKITVLEGLEAVRVRPSMYIGDTGQRGLHHLVYEVVDNSIDEALAGYASHIEVTIHSDNSISVEDDGRGIPVDMHEGEHKPAVEVVLTILHAGGKFDHNSYKVSGGLHGVGVSCVNALSDWLVAEVYRNSKAYTIRFERGVTVDPLRELGPTTKRGTRVSFKPDGTIFPDTVYVWDILAKRLRELAFLNSGIRITLTDERLEEGQTAGRSETFHYEGGIREFVSMLNVNKTVINPDVIYFHRERNGIDVEVAMQYNDGTAENIYSYANNINTIEGGSHLTGFQTALTRTINNYTKTMMKNDTPLSGTDVREGLSAVISVKVPDPQFEGQTKTKLGNSEVRGIVESVINDELGAYLEEHPKIAENIGNNAMLASRAREAARKARETVRRKGALEGIGLPGKLADCSNRDPSMCELYIVEGDSAGGSAKSGRDSGFQAILPIRGKLLNVEKVRFDKVLENKEIQSLIYAIGCGIAEEFDVSKARYHRVVIMTDADVDGSHIRTLLLTFFFRQMKPLIEAGYVYIAKPPLFKVTKGRKEQYIDTEDQLDSYLVRLGEEDLTVKNGDGELLTPEQVSALVQLYTKVSKAAAGIRRCGIDPHEYFNAITPEGRCPVSHVTIRENDGTQTARYLYSPEEQLSFITETELRLGGTPAADETEEQKKERTAELARHIDLVSIFEAANCQELTAELAAHRLRPNQVFDSGTGAKYTVKAGDNQPENPANSLEELFKLVRQNGQAGLRIQRYKGLGEMNAEQLWETTMDPATRTMIKVRMEDAVEADQIFNLLMGDVVEPRREYIEKHAAGVKDLDI</sequence>
<evidence type="ECO:0000256" key="1">
    <source>
        <dbReference type="ARBA" id="ARBA00000185"/>
    </source>
</evidence>
<evidence type="ECO:0000256" key="3">
    <source>
        <dbReference type="ARBA" id="ARBA00022723"/>
    </source>
</evidence>
<dbReference type="Pfam" id="PF00204">
    <property type="entry name" value="DNA_gyraseB"/>
    <property type="match status" value="1"/>
</dbReference>
<dbReference type="GO" id="GO:0006261">
    <property type="term" value="P:DNA-templated DNA replication"/>
    <property type="evidence" value="ECO:0007669"/>
    <property type="project" value="UniProtKB-UniRule"/>
</dbReference>
<dbReference type="FunFam" id="3.30.230.10:FF:000005">
    <property type="entry name" value="DNA gyrase subunit B"/>
    <property type="match status" value="1"/>
</dbReference>
<dbReference type="Proteomes" id="UP000245959">
    <property type="component" value="Unassembled WGS sequence"/>
</dbReference>
<dbReference type="InterPro" id="IPR013760">
    <property type="entry name" value="Topo_IIA-like_dom_sf"/>
</dbReference>
<dbReference type="CDD" id="cd00822">
    <property type="entry name" value="TopoII_Trans_DNA_gyrase"/>
    <property type="match status" value="1"/>
</dbReference>
<dbReference type="CDD" id="cd03366">
    <property type="entry name" value="TOPRIM_TopoIIA_GyrB"/>
    <property type="match status" value="1"/>
</dbReference>
<dbReference type="InterPro" id="IPR001241">
    <property type="entry name" value="Topo_IIA"/>
</dbReference>
<evidence type="ECO:0000313" key="12">
    <source>
        <dbReference type="EMBL" id="PVY42745.1"/>
    </source>
</evidence>
<dbReference type="SUPFAM" id="SSF56719">
    <property type="entry name" value="Type II DNA topoisomerase"/>
    <property type="match status" value="1"/>
</dbReference>
<dbReference type="EMBL" id="QEKH01000010">
    <property type="protein sequence ID" value="PVY42745.1"/>
    <property type="molecule type" value="Genomic_DNA"/>
</dbReference>
<dbReference type="PROSITE" id="PS50880">
    <property type="entry name" value="TOPRIM"/>
    <property type="match status" value="1"/>
</dbReference>
<dbReference type="FunFam" id="3.40.50.670:FF:000001">
    <property type="entry name" value="DNA topoisomerase 2"/>
    <property type="match status" value="1"/>
</dbReference>
<gene>
    <name evidence="10" type="primary">gyrB</name>
    <name evidence="12" type="ORF">C8D82_11053</name>
</gene>
<keyword evidence="9 10" id="KW-0413">Isomerase</keyword>
<dbReference type="InterPro" id="IPR020568">
    <property type="entry name" value="Ribosomal_Su5_D2-typ_SF"/>
</dbReference>
<dbReference type="InterPro" id="IPR002288">
    <property type="entry name" value="DNA_gyrase_B_C"/>
</dbReference>
<feature type="binding site" evidence="10">
    <location>
        <position position="508"/>
    </location>
    <ligand>
        <name>Mg(2+)</name>
        <dbReference type="ChEBI" id="CHEBI:18420"/>
        <label>2</label>
    </ligand>
</feature>
<dbReference type="GO" id="GO:0046872">
    <property type="term" value="F:metal ion binding"/>
    <property type="evidence" value="ECO:0007669"/>
    <property type="project" value="UniProtKB-KW"/>
</dbReference>
<evidence type="ECO:0000256" key="5">
    <source>
        <dbReference type="ARBA" id="ARBA00022840"/>
    </source>
</evidence>
<evidence type="ECO:0000256" key="2">
    <source>
        <dbReference type="ARBA" id="ARBA00010708"/>
    </source>
</evidence>
<dbReference type="InterPro" id="IPR000565">
    <property type="entry name" value="Topo_IIA_B"/>
</dbReference>
<comment type="subcellular location">
    <subcellularLocation>
        <location evidence="10">Cytoplasm</location>
    </subcellularLocation>
</comment>
<feature type="domain" description="Toprim" evidence="11">
    <location>
        <begin position="429"/>
        <end position="543"/>
    </location>
</feature>
<organism evidence="12 13">
    <name type="scientific">Victivallis vadensis</name>
    <dbReference type="NCBI Taxonomy" id="172901"/>
    <lineage>
        <taxon>Bacteria</taxon>
        <taxon>Pseudomonadati</taxon>
        <taxon>Lentisphaerota</taxon>
        <taxon>Lentisphaeria</taxon>
        <taxon>Victivallales</taxon>
        <taxon>Victivallaceae</taxon>
        <taxon>Victivallis</taxon>
    </lineage>
</organism>
<dbReference type="PRINTS" id="PR00418">
    <property type="entry name" value="TPI2FAMILY"/>
</dbReference>
<comment type="caution">
    <text evidence="12">The sequence shown here is derived from an EMBL/GenBank/DDBJ whole genome shotgun (WGS) entry which is preliminary data.</text>
</comment>
<dbReference type="Pfam" id="PF01751">
    <property type="entry name" value="Toprim"/>
    <property type="match status" value="1"/>
</dbReference>
<dbReference type="PROSITE" id="PS00177">
    <property type="entry name" value="TOPOISOMERASE_II"/>
    <property type="match status" value="1"/>
</dbReference>
<dbReference type="Pfam" id="PF02518">
    <property type="entry name" value="HATPase_c"/>
    <property type="match status" value="1"/>
</dbReference>
<dbReference type="InterPro" id="IPR014721">
    <property type="entry name" value="Ribsml_uS5_D2-typ_fold_subgr"/>
</dbReference>
<keyword evidence="4 10" id="KW-0547">Nucleotide-binding</keyword>
<evidence type="ECO:0000259" key="11">
    <source>
        <dbReference type="PROSITE" id="PS50880"/>
    </source>
</evidence>
<keyword evidence="3 10" id="KW-0479">Metal-binding</keyword>
<comment type="cofactor">
    <cofactor evidence="10">
        <name>Mg(2+)</name>
        <dbReference type="ChEBI" id="CHEBI:18420"/>
    </cofactor>
    <cofactor evidence="10">
        <name>Mn(2+)</name>
        <dbReference type="ChEBI" id="CHEBI:29035"/>
    </cofactor>
    <cofactor evidence="10">
        <name>Ca(2+)</name>
        <dbReference type="ChEBI" id="CHEBI:29108"/>
    </cofactor>
    <text evidence="10">Binds two Mg(2+) per subunit. The magnesium ions form salt bridges with both the protein and the DNA. Can also accept other divalent metal cations, such as Mn(2+) or Ca(2+).</text>
</comment>
<dbReference type="GO" id="GO:0005694">
    <property type="term" value="C:chromosome"/>
    <property type="evidence" value="ECO:0007669"/>
    <property type="project" value="InterPro"/>
</dbReference>
<comment type="subunit">
    <text evidence="10">Heterotetramer, composed of two GyrA and two GyrB chains. In the heterotetramer, GyrA contains the active site tyrosine that forms a transient covalent intermediate with DNA, while GyrB binds cofactors and catalyzes ATP hydrolysis.</text>
</comment>
<keyword evidence="10" id="KW-0963">Cytoplasm</keyword>
<dbReference type="InterPro" id="IPR013759">
    <property type="entry name" value="Topo_IIA_B_C"/>
</dbReference>
<dbReference type="Gene3D" id="3.40.50.670">
    <property type="match status" value="2"/>
</dbReference>
<reference evidence="12 13" key="1">
    <citation type="submission" date="2018-04" db="EMBL/GenBank/DDBJ databases">
        <title>Genomic Encyclopedia of Type Strains, Phase IV (KMG-IV): sequencing the most valuable type-strain genomes for metagenomic binning, comparative biology and taxonomic classification.</title>
        <authorList>
            <person name="Goeker M."/>
        </authorList>
    </citation>
    <scope>NUCLEOTIDE SEQUENCE [LARGE SCALE GENOMIC DNA]</scope>
    <source>
        <strain evidence="12 13">DSM 14823</strain>
    </source>
</reference>
<dbReference type="PANTHER" id="PTHR45866:SF1">
    <property type="entry name" value="DNA GYRASE SUBUNIT B, MITOCHONDRIAL"/>
    <property type="match status" value="1"/>
</dbReference>
<dbReference type="Gene3D" id="3.30.230.10">
    <property type="match status" value="1"/>
</dbReference>
<dbReference type="InterPro" id="IPR011557">
    <property type="entry name" value="GyrB"/>
</dbReference>
<dbReference type="GO" id="GO:0005524">
    <property type="term" value="F:ATP binding"/>
    <property type="evidence" value="ECO:0007669"/>
    <property type="project" value="UniProtKB-UniRule"/>
</dbReference>
<keyword evidence="13" id="KW-1185">Reference proteome</keyword>
<feature type="binding site" evidence="10">
    <location>
        <position position="435"/>
    </location>
    <ligand>
        <name>Mg(2+)</name>
        <dbReference type="ChEBI" id="CHEBI:18420"/>
        <label>1</label>
        <note>catalytic</note>
    </ligand>
</feature>
<dbReference type="EC" id="5.6.2.2" evidence="10"/>
<feature type="site" description="Interaction with DNA" evidence="10">
    <location>
        <position position="463"/>
    </location>
</feature>
<dbReference type="InterPro" id="IPR034160">
    <property type="entry name" value="TOPRIM_GyrB"/>
</dbReference>
<evidence type="ECO:0000256" key="8">
    <source>
        <dbReference type="ARBA" id="ARBA00023125"/>
    </source>
</evidence>
<feature type="binding site" evidence="10">
    <location>
        <position position="508"/>
    </location>
    <ligand>
        <name>Mg(2+)</name>
        <dbReference type="ChEBI" id="CHEBI:18420"/>
        <label>1</label>
        <note>catalytic</note>
    </ligand>
</feature>
<dbReference type="SUPFAM" id="SSF55874">
    <property type="entry name" value="ATPase domain of HSP90 chaperone/DNA topoisomerase II/histidine kinase"/>
    <property type="match status" value="1"/>
</dbReference>
<keyword evidence="7 10" id="KW-0799">Topoisomerase</keyword>
<dbReference type="OrthoDB" id="9802808at2"/>
<dbReference type="NCBIfam" id="NF011501">
    <property type="entry name" value="PRK14939.1"/>
    <property type="match status" value="1"/>
</dbReference>
<comment type="similarity">
    <text evidence="2 10">Belongs to the type II topoisomerase GyrB family.</text>
</comment>
<dbReference type="Gene3D" id="3.30.565.10">
    <property type="entry name" value="Histidine kinase-like ATPase, C-terminal domain"/>
    <property type="match status" value="1"/>
</dbReference>
<proteinExistence type="inferred from homology"/>
<dbReference type="GO" id="GO:0006265">
    <property type="term" value="P:DNA topological change"/>
    <property type="evidence" value="ECO:0007669"/>
    <property type="project" value="UniProtKB-UniRule"/>
</dbReference>
<dbReference type="GO" id="GO:0003918">
    <property type="term" value="F:DNA topoisomerase type II (double strand cut, ATP-hydrolyzing) activity"/>
    <property type="evidence" value="ECO:0007669"/>
    <property type="project" value="UniProtKB-UniRule"/>
</dbReference>
<dbReference type="AlphaFoldDB" id="A0A2U1B251"/>
<name>A0A2U1B251_9BACT</name>
<dbReference type="InterPro" id="IPR013506">
    <property type="entry name" value="Topo_IIA_bsu_dom2"/>
</dbReference>
<feature type="site" description="Interaction with DNA" evidence="10">
    <location>
        <position position="460"/>
    </location>
</feature>
<dbReference type="SMART" id="SM00387">
    <property type="entry name" value="HATPase_c"/>
    <property type="match status" value="1"/>
</dbReference>
<dbReference type="PANTHER" id="PTHR45866">
    <property type="entry name" value="DNA GYRASE/TOPOISOMERASE SUBUNIT B"/>
    <property type="match status" value="1"/>
</dbReference>
<evidence type="ECO:0000256" key="10">
    <source>
        <dbReference type="HAMAP-Rule" id="MF_01898"/>
    </source>
</evidence>
<dbReference type="SMART" id="SM00433">
    <property type="entry name" value="TOP2c"/>
    <property type="match status" value="1"/>
</dbReference>
<dbReference type="NCBIfam" id="NF004189">
    <property type="entry name" value="PRK05644.1"/>
    <property type="match status" value="1"/>
</dbReference>
<comment type="miscellaneous">
    <text evidence="10">Few gyrases are as efficient as E.coli at forming negative supercoils. Not all organisms have 2 type II topoisomerases; in organisms with a single type II topoisomerase this enzyme also has to decatenate newly replicated chromosomes.</text>
</comment>
<feature type="binding site" evidence="10">
    <location>
        <position position="510"/>
    </location>
    <ligand>
        <name>Mg(2+)</name>
        <dbReference type="ChEBI" id="CHEBI:18420"/>
        <label>2</label>
    </ligand>
</feature>
<dbReference type="InterPro" id="IPR036890">
    <property type="entry name" value="HATPase_C_sf"/>
</dbReference>
<evidence type="ECO:0000256" key="9">
    <source>
        <dbReference type="ARBA" id="ARBA00023235"/>
    </source>
</evidence>
<comment type="function">
    <text evidence="10">A type II topoisomerase that negatively supercoils closed circular double-stranded (ds) DNA in an ATP-dependent manner to modulate DNA topology and maintain chromosomes in an underwound state. Negative supercoiling favors strand separation, and DNA replication, transcription, recombination and repair, all of which involve strand separation. Also able to catalyze the interconversion of other topological isomers of dsDNA rings, including catenanes and knotted rings. Type II topoisomerases break and join 2 DNA strands simultaneously in an ATP-dependent manner.</text>
</comment>
<dbReference type="FunFam" id="3.30.565.10:FF:000002">
    <property type="entry name" value="DNA gyrase subunit B"/>
    <property type="match status" value="1"/>
</dbReference>
<dbReference type="InterPro" id="IPR006171">
    <property type="entry name" value="TOPRIM_dom"/>
</dbReference>
<accession>A0A2U1B251</accession>
<dbReference type="InterPro" id="IPR003594">
    <property type="entry name" value="HATPase_dom"/>
</dbReference>
<protein>
    <recommendedName>
        <fullName evidence="10">DNA gyrase subunit B</fullName>
        <ecNumber evidence="10">5.6.2.2</ecNumber>
    </recommendedName>
</protein>
<dbReference type="CDD" id="cd16928">
    <property type="entry name" value="HATPase_GyrB-like"/>
    <property type="match status" value="1"/>
</dbReference>
<dbReference type="GO" id="GO:0003677">
    <property type="term" value="F:DNA binding"/>
    <property type="evidence" value="ECO:0007669"/>
    <property type="project" value="UniProtKB-KW"/>
</dbReference>
<keyword evidence="8" id="KW-0238">DNA-binding</keyword>
<dbReference type="InterPro" id="IPR018522">
    <property type="entry name" value="TopoIIA_CS"/>
</dbReference>
<dbReference type="RefSeq" id="WP_116883658.1">
    <property type="nucleotide sequence ID" value="NZ_CABMMC010000018.1"/>
</dbReference>
<dbReference type="SUPFAM" id="SSF54211">
    <property type="entry name" value="Ribosomal protein S5 domain 2-like"/>
    <property type="match status" value="1"/>
</dbReference>
<keyword evidence="6 10" id="KW-0460">Magnesium</keyword>
<evidence type="ECO:0000313" key="13">
    <source>
        <dbReference type="Proteomes" id="UP000245959"/>
    </source>
</evidence>
<dbReference type="Pfam" id="PF00986">
    <property type="entry name" value="DNA_gyraseB_C"/>
    <property type="match status" value="1"/>
</dbReference>
<evidence type="ECO:0000256" key="7">
    <source>
        <dbReference type="ARBA" id="ARBA00023029"/>
    </source>
</evidence>